<organism evidence="4 5">
    <name type="scientific">Nocardia thailandica</name>
    <dbReference type="NCBI Taxonomy" id="257275"/>
    <lineage>
        <taxon>Bacteria</taxon>
        <taxon>Bacillati</taxon>
        <taxon>Actinomycetota</taxon>
        <taxon>Actinomycetes</taxon>
        <taxon>Mycobacteriales</taxon>
        <taxon>Nocardiaceae</taxon>
        <taxon>Nocardia</taxon>
    </lineage>
</organism>
<dbReference type="PANTHER" id="PTHR19879">
    <property type="entry name" value="TRANSCRIPTION INITIATION FACTOR TFIID"/>
    <property type="match status" value="1"/>
</dbReference>
<keyword evidence="5" id="KW-1185">Reference proteome</keyword>
<dbReference type="RefSeq" id="WP_387699470.1">
    <property type="nucleotide sequence ID" value="NZ_JBIAMX010000003.1"/>
</dbReference>
<protein>
    <submittedName>
        <fullName evidence="4">NACHT and WD repeat domain-containing protein</fullName>
    </submittedName>
</protein>
<evidence type="ECO:0000313" key="4">
    <source>
        <dbReference type="EMBL" id="MFF0542661.1"/>
    </source>
</evidence>
<dbReference type="EMBL" id="JBIAMX010000003">
    <property type="protein sequence ID" value="MFF0542661.1"/>
    <property type="molecule type" value="Genomic_DNA"/>
</dbReference>
<evidence type="ECO:0000259" key="3">
    <source>
        <dbReference type="Pfam" id="PF20703"/>
    </source>
</evidence>
<reference evidence="4 5" key="1">
    <citation type="submission" date="2024-10" db="EMBL/GenBank/DDBJ databases">
        <title>The Natural Products Discovery Center: Release of the First 8490 Sequenced Strains for Exploring Actinobacteria Biosynthetic Diversity.</title>
        <authorList>
            <person name="Kalkreuter E."/>
            <person name="Kautsar S.A."/>
            <person name="Yang D."/>
            <person name="Bader C.D."/>
            <person name="Teijaro C.N."/>
            <person name="Fluegel L."/>
            <person name="Davis C.M."/>
            <person name="Simpson J.R."/>
            <person name="Lauterbach L."/>
            <person name="Steele A.D."/>
            <person name="Gui C."/>
            <person name="Meng S."/>
            <person name="Li G."/>
            <person name="Viehrig K."/>
            <person name="Ye F."/>
            <person name="Su P."/>
            <person name="Kiefer A.F."/>
            <person name="Nichols A."/>
            <person name="Cepeda A.J."/>
            <person name="Yan W."/>
            <person name="Fan B."/>
            <person name="Jiang Y."/>
            <person name="Adhikari A."/>
            <person name="Zheng C.-J."/>
            <person name="Schuster L."/>
            <person name="Cowan T.M."/>
            <person name="Smanski M.J."/>
            <person name="Chevrette M.G."/>
            <person name="De Carvalho L.P.S."/>
            <person name="Shen B."/>
        </authorList>
    </citation>
    <scope>NUCLEOTIDE SEQUENCE [LARGE SCALE GENOMIC DNA]</scope>
    <source>
        <strain evidence="4 5">NPDC004045</strain>
    </source>
</reference>
<dbReference type="InterPro" id="IPR001680">
    <property type="entry name" value="WD40_rpt"/>
</dbReference>
<comment type="caution">
    <text evidence="4">The sequence shown here is derived from an EMBL/GenBank/DDBJ whole genome shotgun (WGS) entry which is preliminary data.</text>
</comment>
<evidence type="ECO:0000256" key="1">
    <source>
        <dbReference type="PROSITE-ProRule" id="PRU00221"/>
    </source>
</evidence>
<dbReference type="Proteomes" id="UP001601444">
    <property type="component" value="Unassembled WGS sequence"/>
</dbReference>
<dbReference type="SUPFAM" id="SSF82171">
    <property type="entry name" value="DPP6 N-terminal domain-like"/>
    <property type="match status" value="1"/>
</dbReference>
<dbReference type="Pfam" id="PF00400">
    <property type="entry name" value="WD40"/>
    <property type="match status" value="2"/>
</dbReference>
<gene>
    <name evidence="4" type="ORF">ACFYTF_07465</name>
</gene>
<dbReference type="InterPro" id="IPR027417">
    <property type="entry name" value="P-loop_NTPase"/>
</dbReference>
<name>A0ABW6PJU2_9NOCA</name>
<sequence>MTIEDEESLSPRAVFAQRFAELYAAAGNPTLRRVATATERRMKGAGAAAPSPQRISDWKAGRNVPARFESLLPVVLTLIELARKSGRDLPRRLGDPHEWRRIWQSSVTWTADTADEGATCPYPGLRAYRAAERALFFGRERATTEFTDLVRRADGIVVLIGASGAGKSSLLAAGLVPALDGATVTVTPGAEPLPRLRAALTPATRALVVDQFEELFTHCADESERAAYLAELAALAGRDDEPLAVVLALRADFYERCLHHPVLRDSLQHRGYVLGPMRIEEISRAITGPLTATGLKPEQGLEELVLTELRGLGGHAGTAPYDAGALPLLSHVMAATWQQREGRRLTVAGYRKAGGVAGSVAETAELAWSELTPAQQAAARELLGALVTVGQDSRDTRRTVARAELLNRSSDPRSAAEVVEILSRTRLLALDADSVQLSHEIVLDAWPRLRGWIDTDRVGLMVRQRLEHDASEWAESARDPALLYRGTRLQAAREHTAGSGVSGRAQDFLEHSARAARRGTRGRLVAAGAALALLATGLVAYDRGRLADARTADRDYAELVAAAARTRSTDPSLSAQLFLAAYRLRPDITSRSQLLTTQDTPLARTVPAHEHGISTLAVHPEGGLLVAIDSERNAYVWDITDPTQPHRVSDRFGAEIYRLEFIPGTRLAATDGPEGLQIWDLTRPAAPHVLRTFGVKGAQTLAISPDGLVLAVATVDHLTIWSIDDRTPPVRLADHPIPGTTTQRLHFLRFGPDARTLAVGEWITAGENGTGSVQLWDLHDPRATHPVGARIPAPADSFWAMDISPDGTVLAIGGRAEFTSSSGRSAQVALWQIGDPAAPRLLGTPHQVGDEAVDTLDFSPDGRLLAIGSRDAGRIWSLADPAQPRPVGPALTITPGCDRFITLYCKRGPRNLAFLPGGTHAAGRRGRRRTARLVATAGVARQHSHAGAGTPVLGFRRPHDRPDQGGRRDDMEHRRPRQADPGDRGSRAPGQWHRRTEPRSSDVVPCRPERQAGLRAR</sequence>
<feature type="repeat" description="WD" evidence="1">
    <location>
        <begin position="606"/>
        <end position="647"/>
    </location>
</feature>
<keyword evidence="1" id="KW-0853">WD repeat</keyword>
<feature type="domain" description="Novel STAND NTPase 1" evidence="3">
    <location>
        <begin position="121"/>
        <end position="480"/>
    </location>
</feature>
<dbReference type="Pfam" id="PF20703">
    <property type="entry name" value="nSTAND1"/>
    <property type="match status" value="1"/>
</dbReference>
<dbReference type="SMART" id="SM00320">
    <property type="entry name" value="WD40"/>
    <property type="match status" value="5"/>
</dbReference>
<evidence type="ECO:0000256" key="2">
    <source>
        <dbReference type="SAM" id="MobiDB-lite"/>
    </source>
</evidence>
<dbReference type="Gene3D" id="2.130.10.10">
    <property type="entry name" value="YVTN repeat-like/Quinoprotein amine dehydrogenase"/>
    <property type="match status" value="3"/>
</dbReference>
<dbReference type="InterPro" id="IPR049052">
    <property type="entry name" value="nSTAND1"/>
</dbReference>
<feature type="compositionally biased region" description="Basic and acidic residues" evidence="2">
    <location>
        <begin position="960"/>
        <end position="986"/>
    </location>
</feature>
<feature type="region of interest" description="Disordered" evidence="2">
    <location>
        <begin position="936"/>
        <end position="1017"/>
    </location>
</feature>
<accession>A0ABW6PJU2</accession>
<proteinExistence type="predicted"/>
<dbReference type="InterPro" id="IPR015943">
    <property type="entry name" value="WD40/YVTN_repeat-like_dom_sf"/>
</dbReference>
<evidence type="ECO:0000313" key="5">
    <source>
        <dbReference type="Proteomes" id="UP001601444"/>
    </source>
</evidence>
<dbReference type="PROSITE" id="PS50082">
    <property type="entry name" value="WD_REPEATS_2"/>
    <property type="match status" value="1"/>
</dbReference>
<dbReference type="PANTHER" id="PTHR19879:SF9">
    <property type="entry name" value="TRANSCRIPTION INITIATION FACTOR TFIID SUBUNIT 5"/>
    <property type="match status" value="1"/>
</dbReference>
<feature type="compositionally biased region" description="Basic and acidic residues" evidence="2">
    <location>
        <begin position="1007"/>
        <end position="1017"/>
    </location>
</feature>
<dbReference type="SUPFAM" id="SSF52540">
    <property type="entry name" value="P-loop containing nucleoside triphosphate hydrolases"/>
    <property type="match status" value="1"/>
</dbReference>